<keyword evidence="2 6" id="KW-0328">Glycosyltransferase</keyword>
<comment type="similarity">
    <text evidence="1">Belongs to the UDP-glycosyltransferase family.</text>
</comment>
<dbReference type="EC" id="2.4.1.-" evidence="6 7"/>
<dbReference type="PANTHER" id="PTHR48043:SF159">
    <property type="entry name" value="EG:EG0003.4 PROTEIN-RELATED"/>
    <property type="match status" value="1"/>
</dbReference>
<reference evidence="6" key="2">
    <citation type="journal article" date="2008" name="Bioinformatics">
        <title>Assembly reconciliation.</title>
        <authorList>
            <person name="Zimin A.V."/>
            <person name="Smith D.R."/>
            <person name="Sutton G."/>
            <person name="Yorke J.A."/>
        </authorList>
    </citation>
    <scope>NUCLEOTIDE SEQUENCE</scope>
    <source>
        <strain evidence="6">TSC#15010-1051.87</strain>
    </source>
</reference>
<organism evidence="6 8">
    <name type="scientific">Drosophila virilis</name>
    <name type="common">Fruit fly</name>
    <dbReference type="NCBI Taxonomy" id="7244"/>
    <lineage>
        <taxon>Eukaryota</taxon>
        <taxon>Metazoa</taxon>
        <taxon>Ecdysozoa</taxon>
        <taxon>Arthropoda</taxon>
        <taxon>Hexapoda</taxon>
        <taxon>Insecta</taxon>
        <taxon>Pterygota</taxon>
        <taxon>Neoptera</taxon>
        <taxon>Endopterygota</taxon>
        <taxon>Diptera</taxon>
        <taxon>Brachycera</taxon>
        <taxon>Muscomorpha</taxon>
        <taxon>Ephydroidea</taxon>
        <taxon>Drosophilidae</taxon>
        <taxon>Drosophila</taxon>
    </lineage>
</organism>
<dbReference type="Proteomes" id="UP000008792">
    <property type="component" value="Unassembled WGS sequence"/>
</dbReference>
<dbReference type="InterPro" id="IPR002213">
    <property type="entry name" value="UDP_glucos_trans"/>
</dbReference>
<evidence type="ECO:0000313" key="8">
    <source>
        <dbReference type="Proteomes" id="UP000008792"/>
    </source>
</evidence>
<evidence type="ECO:0000256" key="1">
    <source>
        <dbReference type="ARBA" id="ARBA00009995"/>
    </source>
</evidence>
<keyword evidence="8" id="KW-1185">Reference proteome</keyword>
<evidence type="ECO:0000256" key="4">
    <source>
        <dbReference type="SAM" id="Phobius"/>
    </source>
</evidence>
<evidence type="ECO:0000313" key="6">
    <source>
        <dbReference type="EMBL" id="EDW64153.1"/>
    </source>
</evidence>
<evidence type="ECO:0000313" key="7">
    <source>
        <dbReference type="EMBL" id="KRF81471.1"/>
    </source>
</evidence>
<keyword evidence="4" id="KW-1133">Transmembrane helix</keyword>
<dbReference type="FunFam" id="3.40.50.2000:FF:000050">
    <property type="entry name" value="UDP-glucuronosyltransferase"/>
    <property type="match status" value="1"/>
</dbReference>
<name>B4LUG7_DROVI</name>
<dbReference type="HOGENOM" id="CLU_012949_0_0_1"/>
<proteinExistence type="inferred from homology"/>
<dbReference type="EMBL" id="CH940649">
    <property type="protein sequence ID" value="EDW64153.1"/>
    <property type="molecule type" value="Genomic_DNA"/>
</dbReference>
<keyword evidence="4" id="KW-0812">Transmembrane</keyword>
<keyword evidence="4" id="KW-0472">Membrane</keyword>
<dbReference type="eggNOG" id="KOG1192">
    <property type="taxonomic scope" value="Eukaryota"/>
</dbReference>
<sequence length="543" mass="60450">MAHQGRYFLTGPLACLLLGFFVQPDVEGANILGVFTSHNPSHLIVHMSIMKALAEEGHNVTVVSTSQPKVTHKSIKHIVIPRSAAEEKVISDGLTTLAKKKPSMVTTIQNFFGSLSILIHKQVDVLEDKRFTDLYKNKDNKFDAVVFGLFFNFYQAGLGSRFKCPLIVSWAGPPMVRINDAVGNPELIATVPGMNVAVLPGQAMNFKQRLANFGSSMVFRLLSFYLEMLNAQFYDRLWGKDPAMISYEEAKKNVSLAFCNSHAISEGPIRPNVPAVIEIGGIQIKNKPDPLPQDIKEFLDNAKHGAILFSLGSNLKGDHIQPELIGKIFEALSSLKQNVIWKWDDLKNLPGKSSNILYKKWLPQDDILAHPSIKLFITHAGKGGVAESQYHGKPMLALPVFADQPGNADKLVQAGYGLRVDLLTLEVDEFKGAINELLNNPSYTRKVQQFSKLYRDRPMSARDSVIYWVNYVLRHHGASHMQSPLVHMNFIASHNLDVYLLLSAILIVIAVISTVVLEFFWRKCCGGKGKSQKTAQNSKIKKH</sequence>
<keyword evidence="5" id="KW-0732">Signal</keyword>
<dbReference type="OMA" id="NILYAKW"/>
<evidence type="ECO:0000256" key="2">
    <source>
        <dbReference type="ARBA" id="ARBA00022676"/>
    </source>
</evidence>
<dbReference type="EMBL" id="CH940649">
    <property type="protein sequence ID" value="KRF81471.1"/>
    <property type="molecule type" value="Genomic_DNA"/>
</dbReference>
<dbReference type="Gene3D" id="3.40.50.2000">
    <property type="entry name" value="Glycogen Phosphorylase B"/>
    <property type="match status" value="2"/>
</dbReference>
<dbReference type="PANTHER" id="PTHR48043">
    <property type="entry name" value="EG:EG0003.4 PROTEIN-RELATED"/>
    <property type="match status" value="1"/>
</dbReference>
<gene>
    <name evidence="6" type="primary">Dvir\GJ17309</name>
    <name evidence="6" type="ORF">Dvir_GJ17309</name>
</gene>
<dbReference type="CDD" id="cd03784">
    <property type="entry name" value="GT1_Gtf-like"/>
    <property type="match status" value="1"/>
</dbReference>
<dbReference type="GO" id="GO:0008194">
    <property type="term" value="F:UDP-glycosyltransferase activity"/>
    <property type="evidence" value="ECO:0007669"/>
    <property type="project" value="InterPro"/>
</dbReference>
<evidence type="ECO:0000256" key="5">
    <source>
        <dbReference type="SAM" id="SignalP"/>
    </source>
</evidence>
<feature type="signal peptide" evidence="5">
    <location>
        <begin position="1"/>
        <end position="28"/>
    </location>
</feature>
<dbReference type="SUPFAM" id="SSF53756">
    <property type="entry name" value="UDP-Glycosyltransferase/glycogen phosphorylase"/>
    <property type="match status" value="1"/>
</dbReference>
<reference evidence="6" key="3">
    <citation type="submission" date="2008-06" db="EMBL/GenBank/DDBJ databases">
        <authorList>
            <consortium name="FlyBase"/>
        </authorList>
    </citation>
    <scope>NUCLEOTIDE SEQUENCE</scope>
    <source>
        <strain evidence="6">TSC#15010-1051.87</strain>
    </source>
</reference>
<dbReference type="KEGG" id="dvi:6627932"/>
<keyword evidence="3 6" id="KW-0808">Transferase</keyword>
<dbReference type="Pfam" id="PF00201">
    <property type="entry name" value="UDPGT"/>
    <property type="match status" value="1"/>
</dbReference>
<dbReference type="OrthoDB" id="5835829at2759"/>
<dbReference type="AlphaFoldDB" id="B4LUG7"/>
<protein>
    <submittedName>
        <fullName evidence="6">Uncharacterized protein, isoform A</fullName>
        <ecNumber evidence="6 7">2.4.1.-</ecNumber>
    </submittedName>
    <submittedName>
        <fullName evidence="7">Uncharacterized protein, isoform B</fullName>
    </submittedName>
</protein>
<evidence type="ECO:0000256" key="3">
    <source>
        <dbReference type="ARBA" id="ARBA00022679"/>
    </source>
</evidence>
<accession>B4LUG7</accession>
<reference evidence="6 8" key="1">
    <citation type="journal article" date="2007" name="Nature">
        <title>Evolution of genes and genomes on the Drosophila phylogeny.</title>
        <authorList>
            <consortium name="Drosophila 12 Genomes Consortium"/>
            <person name="Clark A.G."/>
            <person name="Eisen M.B."/>
            <person name="Smith D.R."/>
            <person name="Bergman C.M."/>
            <person name="Oliver B."/>
            <person name="Markow T.A."/>
            <person name="Kaufman T.C."/>
            <person name="Kellis M."/>
            <person name="Gelbart W."/>
            <person name="Iyer V.N."/>
            <person name="Pollard D.A."/>
            <person name="Sackton T.B."/>
            <person name="Larracuente A.M."/>
            <person name="Singh N.D."/>
            <person name="Abad J.P."/>
            <person name="Abt D.N."/>
            <person name="Adryan B."/>
            <person name="Aguade M."/>
            <person name="Akashi H."/>
            <person name="Anderson W.W."/>
            <person name="Aquadro C.F."/>
            <person name="Ardell D.H."/>
            <person name="Arguello R."/>
            <person name="Artieri C.G."/>
            <person name="Barbash D.A."/>
            <person name="Barker D."/>
            <person name="Barsanti P."/>
            <person name="Batterham P."/>
            <person name="Batzoglou S."/>
            <person name="Begun D."/>
            <person name="Bhutkar A."/>
            <person name="Blanco E."/>
            <person name="Bosak S.A."/>
            <person name="Bradley R.K."/>
            <person name="Brand A.D."/>
            <person name="Brent M.R."/>
            <person name="Brooks A.N."/>
            <person name="Brown R.H."/>
            <person name="Butlin R.K."/>
            <person name="Caggese C."/>
            <person name="Calvi B.R."/>
            <person name="Bernardo de Carvalho A."/>
            <person name="Caspi A."/>
            <person name="Castrezana S."/>
            <person name="Celniker S.E."/>
            <person name="Chang J.L."/>
            <person name="Chapple C."/>
            <person name="Chatterji S."/>
            <person name="Chinwalla A."/>
            <person name="Civetta A."/>
            <person name="Clifton S.W."/>
            <person name="Comeron J.M."/>
            <person name="Costello J.C."/>
            <person name="Coyne J.A."/>
            <person name="Daub J."/>
            <person name="David R.G."/>
            <person name="Delcher A.L."/>
            <person name="Delehaunty K."/>
            <person name="Do C.B."/>
            <person name="Ebling H."/>
            <person name="Edwards K."/>
            <person name="Eickbush T."/>
            <person name="Evans J.D."/>
            <person name="Filipski A."/>
            <person name="Findeiss S."/>
            <person name="Freyhult E."/>
            <person name="Fulton L."/>
            <person name="Fulton R."/>
            <person name="Garcia A.C."/>
            <person name="Gardiner A."/>
            <person name="Garfield D.A."/>
            <person name="Garvin B.E."/>
            <person name="Gibson G."/>
            <person name="Gilbert D."/>
            <person name="Gnerre S."/>
            <person name="Godfrey J."/>
            <person name="Good R."/>
            <person name="Gotea V."/>
            <person name="Gravely B."/>
            <person name="Greenberg A.J."/>
            <person name="Griffiths-Jones S."/>
            <person name="Gross S."/>
            <person name="Guigo R."/>
            <person name="Gustafson E.A."/>
            <person name="Haerty W."/>
            <person name="Hahn M.W."/>
            <person name="Halligan D.L."/>
            <person name="Halpern A.L."/>
            <person name="Halter G.M."/>
            <person name="Han M.V."/>
            <person name="Heger A."/>
            <person name="Hillier L."/>
            <person name="Hinrichs A.S."/>
            <person name="Holmes I."/>
            <person name="Hoskins R.A."/>
            <person name="Hubisz M.J."/>
            <person name="Hultmark D."/>
            <person name="Huntley M.A."/>
            <person name="Jaffe D.B."/>
            <person name="Jagadeeshan S."/>
            <person name="Jeck W.R."/>
            <person name="Johnson J."/>
            <person name="Jones C.D."/>
            <person name="Jordan W.C."/>
            <person name="Karpen G.H."/>
            <person name="Kataoka E."/>
            <person name="Keightley P.D."/>
            <person name="Kheradpour P."/>
            <person name="Kirkness E.F."/>
            <person name="Koerich L.B."/>
            <person name="Kristiansen K."/>
            <person name="Kudrna D."/>
            <person name="Kulathinal R.J."/>
            <person name="Kumar S."/>
            <person name="Kwok R."/>
            <person name="Lander E."/>
            <person name="Langley C.H."/>
            <person name="Lapoint R."/>
            <person name="Lazzaro B.P."/>
            <person name="Lee S.J."/>
            <person name="Levesque L."/>
            <person name="Li R."/>
            <person name="Lin C.F."/>
            <person name="Lin M.F."/>
            <person name="Lindblad-Toh K."/>
            <person name="Llopart A."/>
            <person name="Long M."/>
            <person name="Low L."/>
            <person name="Lozovsky E."/>
            <person name="Lu J."/>
            <person name="Luo M."/>
            <person name="Machado C.A."/>
            <person name="Makalowski W."/>
            <person name="Marzo M."/>
            <person name="Matsuda M."/>
            <person name="Matzkin L."/>
            <person name="McAllister B."/>
            <person name="McBride C.S."/>
            <person name="McKernan B."/>
            <person name="McKernan K."/>
            <person name="Mendez-Lago M."/>
            <person name="Minx P."/>
            <person name="Mollenhauer M.U."/>
            <person name="Montooth K."/>
            <person name="Mount S.M."/>
            <person name="Mu X."/>
            <person name="Myers E."/>
            <person name="Negre B."/>
            <person name="Newfeld S."/>
            <person name="Nielsen R."/>
            <person name="Noor M.A."/>
            <person name="O'Grady P."/>
            <person name="Pachter L."/>
            <person name="Papaceit M."/>
            <person name="Parisi M.J."/>
            <person name="Parisi M."/>
            <person name="Parts L."/>
            <person name="Pedersen J.S."/>
            <person name="Pesole G."/>
            <person name="Phillippy A.M."/>
            <person name="Ponting C.P."/>
            <person name="Pop M."/>
            <person name="Porcelli D."/>
            <person name="Powell J.R."/>
            <person name="Prohaska S."/>
            <person name="Pruitt K."/>
            <person name="Puig M."/>
            <person name="Quesneville H."/>
            <person name="Ram K.R."/>
            <person name="Rand D."/>
            <person name="Rasmussen M.D."/>
            <person name="Reed L.K."/>
            <person name="Reenan R."/>
            <person name="Reily A."/>
            <person name="Remington K.A."/>
            <person name="Rieger T.T."/>
            <person name="Ritchie M.G."/>
            <person name="Robin C."/>
            <person name="Rogers Y.H."/>
            <person name="Rohde C."/>
            <person name="Rozas J."/>
            <person name="Rubenfield M.J."/>
            <person name="Ruiz A."/>
            <person name="Russo S."/>
            <person name="Salzberg S.L."/>
            <person name="Sanchez-Gracia A."/>
            <person name="Saranga D.J."/>
            <person name="Sato H."/>
            <person name="Schaeffer S.W."/>
            <person name="Schatz M.C."/>
            <person name="Schlenke T."/>
            <person name="Schwartz R."/>
            <person name="Segarra C."/>
            <person name="Singh R.S."/>
            <person name="Sirot L."/>
            <person name="Sirota M."/>
            <person name="Sisneros N.B."/>
            <person name="Smith C.D."/>
            <person name="Smith T.F."/>
            <person name="Spieth J."/>
            <person name="Stage D.E."/>
            <person name="Stark A."/>
            <person name="Stephan W."/>
            <person name="Strausberg R.L."/>
            <person name="Strempel S."/>
            <person name="Sturgill D."/>
            <person name="Sutton G."/>
            <person name="Sutton G.G."/>
            <person name="Tao W."/>
            <person name="Teichmann S."/>
            <person name="Tobari Y.N."/>
            <person name="Tomimura Y."/>
            <person name="Tsolas J.M."/>
            <person name="Valente V.L."/>
            <person name="Venter E."/>
            <person name="Venter J.C."/>
            <person name="Vicario S."/>
            <person name="Vieira F.G."/>
            <person name="Vilella A.J."/>
            <person name="Villasante A."/>
            <person name="Walenz B."/>
            <person name="Wang J."/>
            <person name="Wasserman M."/>
            <person name="Watts T."/>
            <person name="Wilson D."/>
            <person name="Wilson R.K."/>
            <person name="Wing R.A."/>
            <person name="Wolfner M.F."/>
            <person name="Wong A."/>
            <person name="Wong G.K."/>
            <person name="Wu C.I."/>
            <person name="Wu G."/>
            <person name="Yamamoto D."/>
            <person name="Yang H.P."/>
            <person name="Yang S.P."/>
            <person name="Yorke J.A."/>
            <person name="Yoshida K."/>
            <person name="Zdobnov E."/>
            <person name="Zhang P."/>
            <person name="Zhang Y."/>
            <person name="Zimin A.V."/>
            <person name="Baldwin J."/>
            <person name="Abdouelleil A."/>
            <person name="Abdulkadir J."/>
            <person name="Abebe A."/>
            <person name="Abera B."/>
            <person name="Abreu J."/>
            <person name="Acer S.C."/>
            <person name="Aftuck L."/>
            <person name="Alexander A."/>
            <person name="An P."/>
            <person name="Anderson E."/>
            <person name="Anderson S."/>
            <person name="Arachi H."/>
            <person name="Azer M."/>
            <person name="Bachantsang P."/>
            <person name="Barry A."/>
            <person name="Bayul T."/>
            <person name="Berlin A."/>
            <person name="Bessette D."/>
            <person name="Bloom T."/>
            <person name="Blye J."/>
            <person name="Boguslavskiy L."/>
            <person name="Bonnet C."/>
            <person name="Boukhgalter B."/>
            <person name="Bourzgui I."/>
            <person name="Brown A."/>
            <person name="Cahill P."/>
            <person name="Channer S."/>
            <person name="Cheshatsang Y."/>
            <person name="Chuda L."/>
            <person name="Citroen M."/>
            <person name="Collymore A."/>
            <person name="Cooke P."/>
            <person name="Costello M."/>
            <person name="D'Aco K."/>
            <person name="Daza R."/>
            <person name="De Haan G."/>
            <person name="DeGray S."/>
            <person name="DeMaso C."/>
            <person name="Dhargay N."/>
            <person name="Dooley K."/>
            <person name="Dooley E."/>
            <person name="Doricent M."/>
            <person name="Dorje P."/>
            <person name="Dorjee K."/>
            <person name="Dupes A."/>
            <person name="Elong R."/>
            <person name="Falk J."/>
            <person name="Farina A."/>
            <person name="Faro S."/>
            <person name="Ferguson D."/>
            <person name="Fisher S."/>
            <person name="Foley C.D."/>
            <person name="Franke A."/>
            <person name="Friedrich D."/>
            <person name="Gadbois L."/>
            <person name="Gearin G."/>
            <person name="Gearin C.R."/>
            <person name="Giannoukos G."/>
            <person name="Goode T."/>
            <person name="Graham J."/>
            <person name="Grandbois E."/>
            <person name="Grewal S."/>
            <person name="Gyaltsen K."/>
            <person name="Hafez N."/>
            <person name="Hagos B."/>
            <person name="Hall J."/>
            <person name="Henson C."/>
            <person name="Hollinger A."/>
            <person name="Honan T."/>
            <person name="Huard M.D."/>
            <person name="Hughes L."/>
            <person name="Hurhula B."/>
            <person name="Husby M.E."/>
            <person name="Kamat A."/>
            <person name="Kanga B."/>
            <person name="Kashin S."/>
            <person name="Khazanovich D."/>
            <person name="Kisner P."/>
            <person name="Lance K."/>
            <person name="Lara M."/>
            <person name="Lee W."/>
            <person name="Lennon N."/>
            <person name="Letendre F."/>
            <person name="LeVine R."/>
            <person name="Lipovsky A."/>
            <person name="Liu X."/>
            <person name="Liu J."/>
            <person name="Liu S."/>
            <person name="Lokyitsang T."/>
            <person name="Lokyitsang Y."/>
            <person name="Lubonja R."/>
            <person name="Lui A."/>
            <person name="MacDonald P."/>
            <person name="Magnisalis V."/>
            <person name="Maru K."/>
            <person name="Matthews C."/>
            <person name="McCusker W."/>
            <person name="McDonough S."/>
            <person name="Mehta T."/>
            <person name="Meldrim J."/>
            <person name="Meneus L."/>
            <person name="Mihai O."/>
            <person name="Mihalev A."/>
            <person name="Mihova T."/>
            <person name="Mittelman R."/>
            <person name="Mlenga V."/>
            <person name="Montmayeur A."/>
            <person name="Mulrain L."/>
            <person name="Navidi A."/>
            <person name="Naylor J."/>
            <person name="Negash T."/>
            <person name="Nguyen T."/>
            <person name="Nguyen N."/>
            <person name="Nicol R."/>
            <person name="Norbu C."/>
            <person name="Norbu N."/>
            <person name="Novod N."/>
            <person name="O'Neill B."/>
            <person name="Osman S."/>
            <person name="Markiewicz E."/>
            <person name="Oyono O.L."/>
            <person name="Patti C."/>
            <person name="Phunkhang P."/>
            <person name="Pierre F."/>
            <person name="Priest M."/>
            <person name="Raghuraman S."/>
            <person name="Rege F."/>
            <person name="Reyes R."/>
            <person name="Rise C."/>
            <person name="Rogov P."/>
            <person name="Ross K."/>
            <person name="Ryan E."/>
            <person name="Settipalli S."/>
            <person name="Shea T."/>
            <person name="Sherpa N."/>
            <person name="Shi L."/>
            <person name="Shih D."/>
            <person name="Sparrow T."/>
            <person name="Spaulding J."/>
            <person name="Stalker J."/>
            <person name="Stange-Thomann N."/>
            <person name="Stavropoulos S."/>
            <person name="Stone C."/>
            <person name="Strader C."/>
            <person name="Tesfaye S."/>
            <person name="Thomson T."/>
            <person name="Thoulutsang Y."/>
            <person name="Thoulutsang D."/>
            <person name="Topham K."/>
            <person name="Topping I."/>
            <person name="Tsamla T."/>
            <person name="Vassiliev H."/>
            <person name="Vo A."/>
            <person name="Wangchuk T."/>
            <person name="Wangdi T."/>
            <person name="Weiand M."/>
            <person name="Wilkinson J."/>
            <person name="Wilson A."/>
            <person name="Yadav S."/>
            <person name="Young G."/>
            <person name="Yu Q."/>
            <person name="Zembek L."/>
            <person name="Zhong D."/>
            <person name="Zimmer A."/>
            <person name="Zwirko Z."/>
            <person name="Jaffe D.B."/>
            <person name="Alvarez P."/>
            <person name="Brockman W."/>
            <person name="Butler J."/>
            <person name="Chin C."/>
            <person name="Gnerre S."/>
            <person name="Grabherr M."/>
            <person name="Kleber M."/>
            <person name="Mauceli E."/>
            <person name="MacCallum I."/>
        </authorList>
    </citation>
    <scope>NUCLEOTIDE SEQUENCE [LARGE SCALE GENOMIC DNA]</scope>
    <source>
        <strain evidence="6">TSC#15010-1051.87</strain>
        <strain evidence="8">Tucson 15010-1051.87</strain>
    </source>
</reference>
<feature type="transmembrane region" description="Helical" evidence="4">
    <location>
        <begin position="498"/>
        <end position="521"/>
    </location>
</feature>
<dbReference type="FunCoup" id="B4LUG7">
    <property type="interactions" value="208"/>
</dbReference>
<dbReference type="InParanoid" id="B4LUG7"/>
<feature type="chain" id="PRO_5014298877" evidence="5">
    <location>
        <begin position="29"/>
        <end position="543"/>
    </location>
</feature>
<dbReference type="InterPro" id="IPR050271">
    <property type="entry name" value="UDP-glycosyltransferase"/>
</dbReference>